<keyword evidence="3" id="KW-1185">Reference proteome</keyword>
<dbReference type="Proteomes" id="UP000740926">
    <property type="component" value="Unassembled WGS sequence"/>
</dbReference>
<dbReference type="EMBL" id="JAANIU010009924">
    <property type="protein sequence ID" value="KAG1532424.1"/>
    <property type="molecule type" value="Genomic_DNA"/>
</dbReference>
<feature type="compositionally biased region" description="Polar residues" evidence="1">
    <location>
        <begin position="47"/>
        <end position="69"/>
    </location>
</feature>
<name>A0A9P6XUH9_9FUNG</name>
<evidence type="ECO:0000313" key="3">
    <source>
        <dbReference type="Proteomes" id="UP000740926"/>
    </source>
</evidence>
<gene>
    <name evidence="2" type="ORF">G6F50_016225</name>
</gene>
<feature type="region of interest" description="Disordered" evidence="1">
    <location>
        <begin position="26"/>
        <end position="76"/>
    </location>
</feature>
<accession>A0A9P6XUH9</accession>
<feature type="region of interest" description="Disordered" evidence="1">
    <location>
        <begin position="102"/>
        <end position="126"/>
    </location>
</feature>
<organism evidence="2 3">
    <name type="scientific">Rhizopus delemar</name>
    <dbReference type="NCBI Taxonomy" id="936053"/>
    <lineage>
        <taxon>Eukaryota</taxon>
        <taxon>Fungi</taxon>
        <taxon>Fungi incertae sedis</taxon>
        <taxon>Mucoromycota</taxon>
        <taxon>Mucoromycotina</taxon>
        <taxon>Mucoromycetes</taxon>
        <taxon>Mucorales</taxon>
        <taxon>Mucorineae</taxon>
        <taxon>Rhizopodaceae</taxon>
        <taxon>Rhizopus</taxon>
    </lineage>
</organism>
<feature type="compositionally biased region" description="Low complexity" evidence="1">
    <location>
        <begin position="26"/>
        <end position="36"/>
    </location>
</feature>
<dbReference type="AlphaFoldDB" id="A0A9P6XUH9"/>
<comment type="caution">
    <text evidence="2">The sequence shown here is derived from an EMBL/GenBank/DDBJ whole genome shotgun (WGS) entry which is preliminary data.</text>
</comment>
<sequence length="126" mass="12843">MRQPQLSSCAGASSATVAAEIATASSAPTSLAAEASEVTRPRRRSGALSSRYATTPVYSPPTENAITQRSTSSSTPAVVPAVAAVGSSAVASIAAAISAIEASSIQRRPSRSPRWPKHRAPSGRIR</sequence>
<protein>
    <submittedName>
        <fullName evidence="2">Uncharacterized protein</fullName>
    </submittedName>
</protein>
<feature type="compositionally biased region" description="Basic residues" evidence="1">
    <location>
        <begin position="108"/>
        <end position="126"/>
    </location>
</feature>
<evidence type="ECO:0000313" key="2">
    <source>
        <dbReference type="EMBL" id="KAG1532424.1"/>
    </source>
</evidence>
<proteinExistence type="predicted"/>
<reference evidence="2 3" key="1">
    <citation type="journal article" date="2020" name="Microb. Genom.">
        <title>Genetic diversity of clinical and environmental Mucorales isolates obtained from an investigation of mucormycosis cases among solid organ transplant recipients.</title>
        <authorList>
            <person name="Nguyen M.H."/>
            <person name="Kaul D."/>
            <person name="Muto C."/>
            <person name="Cheng S.J."/>
            <person name="Richter R.A."/>
            <person name="Bruno V.M."/>
            <person name="Liu G."/>
            <person name="Beyhan S."/>
            <person name="Sundermann A.J."/>
            <person name="Mounaud S."/>
            <person name="Pasculle A.W."/>
            <person name="Nierman W.C."/>
            <person name="Driscoll E."/>
            <person name="Cumbie R."/>
            <person name="Clancy C.J."/>
            <person name="Dupont C.L."/>
        </authorList>
    </citation>
    <scope>NUCLEOTIDE SEQUENCE [LARGE SCALE GENOMIC DNA]</scope>
    <source>
        <strain evidence="2 3">GL24</strain>
    </source>
</reference>
<evidence type="ECO:0000256" key="1">
    <source>
        <dbReference type="SAM" id="MobiDB-lite"/>
    </source>
</evidence>